<organism evidence="1 2">
    <name type="scientific">Saccoglossus kowalevskii</name>
    <name type="common">Acorn worm</name>
    <dbReference type="NCBI Taxonomy" id="10224"/>
    <lineage>
        <taxon>Eukaryota</taxon>
        <taxon>Metazoa</taxon>
        <taxon>Hemichordata</taxon>
        <taxon>Enteropneusta</taxon>
        <taxon>Harrimaniidae</taxon>
        <taxon>Saccoglossus</taxon>
    </lineage>
</organism>
<keyword evidence="1" id="KW-1185">Reference proteome</keyword>
<proteinExistence type="predicted"/>
<dbReference type="GeneID" id="102807036"/>
<accession>A0ABM0MLM7</accession>
<dbReference type="InterPro" id="IPR006439">
    <property type="entry name" value="HAD-SF_hydro_IA"/>
</dbReference>
<sequence length="117" mass="13117">MFNLKTQTNHKEFFKLFHHIVCCGSDPEIKHGKPAPDAYTVAANRFDGGSPNPQNIIVFEDAANGIQSALAAGMNTVFMPDKNLEKNSPFWAEGYQLLIETMEDFVPEEWGLPPYDI</sequence>
<name>A0ABM0MLM7_SACKO</name>
<dbReference type="RefSeq" id="XP_006820918.1">
    <property type="nucleotide sequence ID" value="XM_006820855.1"/>
</dbReference>
<dbReference type="Proteomes" id="UP000694865">
    <property type="component" value="Unplaced"/>
</dbReference>
<dbReference type="Gene3D" id="3.40.50.1000">
    <property type="entry name" value="HAD superfamily/HAD-like"/>
    <property type="match status" value="1"/>
</dbReference>
<dbReference type="InterPro" id="IPR036412">
    <property type="entry name" value="HAD-like_sf"/>
</dbReference>
<gene>
    <name evidence="2" type="primary">LOC102807036</name>
</gene>
<dbReference type="SUPFAM" id="SSF56784">
    <property type="entry name" value="HAD-like"/>
    <property type="match status" value="1"/>
</dbReference>
<dbReference type="PANTHER" id="PTHR18901">
    <property type="entry name" value="2-DEOXYGLUCOSE-6-PHOSPHATE PHOSPHATASE 2"/>
    <property type="match status" value="1"/>
</dbReference>
<evidence type="ECO:0000313" key="2">
    <source>
        <dbReference type="RefSeq" id="XP_006820918.1"/>
    </source>
</evidence>
<evidence type="ECO:0000313" key="1">
    <source>
        <dbReference type="Proteomes" id="UP000694865"/>
    </source>
</evidence>
<dbReference type="InterPro" id="IPR023214">
    <property type="entry name" value="HAD_sf"/>
</dbReference>
<protein>
    <submittedName>
        <fullName evidence="2">(DL)-glycerol-3-phosphatase 1-like</fullName>
    </submittedName>
</protein>
<dbReference type="Pfam" id="PF00702">
    <property type="entry name" value="Hydrolase"/>
    <property type="match status" value="1"/>
</dbReference>
<dbReference type="PANTHER" id="PTHR18901:SF38">
    <property type="entry name" value="PSEUDOURIDINE-5'-PHOSPHATASE"/>
    <property type="match status" value="1"/>
</dbReference>
<reference evidence="2" key="1">
    <citation type="submission" date="2025-08" db="UniProtKB">
        <authorList>
            <consortium name="RefSeq"/>
        </authorList>
    </citation>
    <scope>IDENTIFICATION</scope>
    <source>
        <tissue evidence="2">Testes</tissue>
    </source>
</reference>
<dbReference type="NCBIfam" id="TIGR01509">
    <property type="entry name" value="HAD-SF-IA-v3"/>
    <property type="match status" value="1"/>
</dbReference>